<comment type="caution">
    <text evidence="2">The sequence shown here is derived from an EMBL/GenBank/DDBJ whole genome shotgun (WGS) entry which is preliminary data.</text>
</comment>
<feature type="region of interest" description="Disordered" evidence="1">
    <location>
        <begin position="154"/>
        <end position="175"/>
    </location>
</feature>
<organism evidence="2 3">
    <name type="scientific">Pan troglodytes</name>
    <name type="common">Chimpanzee</name>
    <dbReference type="NCBI Taxonomy" id="9598"/>
    <lineage>
        <taxon>Eukaryota</taxon>
        <taxon>Metazoa</taxon>
        <taxon>Chordata</taxon>
        <taxon>Craniata</taxon>
        <taxon>Vertebrata</taxon>
        <taxon>Euteleostomi</taxon>
        <taxon>Mammalia</taxon>
        <taxon>Eutheria</taxon>
        <taxon>Euarchontoglires</taxon>
        <taxon>Primates</taxon>
        <taxon>Haplorrhini</taxon>
        <taxon>Catarrhini</taxon>
        <taxon>Hominidae</taxon>
        <taxon>Pan</taxon>
    </lineage>
</organism>
<feature type="region of interest" description="Disordered" evidence="1">
    <location>
        <begin position="117"/>
        <end position="142"/>
    </location>
</feature>
<dbReference type="Proteomes" id="UP000236370">
    <property type="component" value="Unassembled WGS sequence"/>
</dbReference>
<dbReference type="PANTHER" id="PTHR14112:SF8">
    <property type="entry name" value="PROTEIN SSX4"/>
    <property type="match status" value="1"/>
</dbReference>
<reference evidence="2 3" key="1">
    <citation type="submission" date="2017-12" db="EMBL/GenBank/DDBJ databases">
        <title>High-resolution comparative analysis of great ape genomes.</title>
        <authorList>
            <person name="Pollen A."/>
            <person name="Hastie A."/>
            <person name="Hormozdiari F."/>
            <person name="Dougherty M."/>
            <person name="Liu R."/>
            <person name="Chaisson M."/>
            <person name="Hoppe E."/>
            <person name="Hill C."/>
            <person name="Pang A."/>
            <person name="Hillier L."/>
            <person name="Baker C."/>
            <person name="Armstrong J."/>
            <person name="Shendure J."/>
            <person name="Paten B."/>
            <person name="Wilson R."/>
            <person name="Chao H."/>
            <person name="Schneider V."/>
            <person name="Ventura M."/>
            <person name="Kronenberg Z."/>
            <person name="Murali S."/>
            <person name="Gordon D."/>
            <person name="Cantsilieris S."/>
            <person name="Munson K."/>
            <person name="Nelson B."/>
            <person name="Raja A."/>
            <person name="Underwood J."/>
            <person name="Diekhans M."/>
            <person name="Fiddes I."/>
            <person name="Haussler D."/>
            <person name="Eichler E."/>
        </authorList>
    </citation>
    <scope>NUCLEOTIDE SEQUENCE [LARGE SCALE GENOMIC DNA]</scope>
    <source>
        <strain evidence="2">Yerkes chimp pedigree #C0471</strain>
    </source>
</reference>
<sequence>MNGDDAFARRPRDDAQYQRTKLWVMTKLGNRKFQGHPPPLLCSKRAARLPRNDFVTIETTGSGKVNYRGQSHKNVLKHCKTERILFVWDDEVNVERPSDELSAALQRIFPKIMPKKPAEEENGLKEVPEASGPQNDGKQLCPREIQVPWRRLTRHLDPKGEDMPSPTDCVRESSW</sequence>
<evidence type="ECO:0000256" key="1">
    <source>
        <dbReference type="SAM" id="MobiDB-lite"/>
    </source>
</evidence>
<name>A0A2J8IU81_PANTR</name>
<evidence type="ECO:0000313" key="2">
    <source>
        <dbReference type="EMBL" id="PNI14067.1"/>
    </source>
</evidence>
<dbReference type="PANTHER" id="PTHR14112">
    <property type="entry name" value="SYNOVIAL SARCOMA, X MEMBER"/>
    <property type="match status" value="1"/>
</dbReference>
<feature type="compositionally biased region" description="Basic and acidic residues" evidence="1">
    <location>
        <begin position="117"/>
        <end position="128"/>
    </location>
</feature>
<proteinExistence type="predicted"/>
<dbReference type="AlphaFoldDB" id="A0A2J8IU81"/>
<gene>
    <name evidence="2" type="ORF">CK820_G0053170</name>
</gene>
<accession>A0A2J8IU81</accession>
<protein>
    <submittedName>
        <fullName evidence="2">SSX4B isoform 2</fullName>
    </submittedName>
</protein>
<evidence type="ECO:0000313" key="3">
    <source>
        <dbReference type="Proteomes" id="UP000236370"/>
    </source>
</evidence>
<dbReference type="EMBL" id="NBAG03000589">
    <property type="protein sequence ID" value="PNI14067.1"/>
    <property type="molecule type" value="Genomic_DNA"/>
</dbReference>